<evidence type="ECO:0000313" key="6">
    <source>
        <dbReference type="Proteomes" id="UP000308730"/>
    </source>
</evidence>
<sequence length="214" mass="24456">MAPKADLNNPTIPQYICMVCGLPTTTRCSQCKRVMYCSAAHSKRETREAHPHLRQDWQRHKAECHPSTSANPPLETRNAILLAHNENRPRMIKLPVKHNPVSDIFSGETAMYEVPDKARHPWKTTDHPEWIGRLVRHGSRPLPGNRLLVAFINDNFCNDGSARNRCVENLTGGMAERPWADHIFVLRMGNLHDTDFQDAIMEEDLPILRSYMSS</sequence>
<comment type="caution">
    <text evidence="5">The sequence shown here is derived from an EMBL/GenBank/DDBJ whole genome shotgun (WGS) entry which is preliminary data.</text>
</comment>
<keyword evidence="1" id="KW-0479">Metal-binding</keyword>
<dbReference type="Proteomes" id="UP000308730">
    <property type="component" value="Unassembled WGS sequence"/>
</dbReference>
<dbReference type="EMBL" id="SGPM01000034">
    <property type="protein sequence ID" value="THH31898.1"/>
    <property type="molecule type" value="Genomic_DNA"/>
</dbReference>
<evidence type="ECO:0000256" key="1">
    <source>
        <dbReference type="ARBA" id="ARBA00022723"/>
    </source>
</evidence>
<evidence type="ECO:0000259" key="4">
    <source>
        <dbReference type="Pfam" id="PF01753"/>
    </source>
</evidence>
<dbReference type="GO" id="GO:0008270">
    <property type="term" value="F:zinc ion binding"/>
    <property type="evidence" value="ECO:0007669"/>
    <property type="project" value="UniProtKB-KW"/>
</dbReference>
<dbReference type="Gene3D" id="6.10.140.2220">
    <property type="match status" value="1"/>
</dbReference>
<reference evidence="5 6" key="1">
    <citation type="submission" date="2019-02" db="EMBL/GenBank/DDBJ databases">
        <title>Genome sequencing of the rare red list fungi Antrodiella citrinella (Flaviporus citrinellus).</title>
        <authorList>
            <person name="Buettner E."/>
            <person name="Kellner H."/>
        </authorList>
    </citation>
    <scope>NUCLEOTIDE SEQUENCE [LARGE SCALE GENOMIC DNA]</scope>
    <source>
        <strain evidence="5 6">DSM 108506</strain>
    </source>
</reference>
<dbReference type="OrthoDB" id="437457at2759"/>
<protein>
    <recommendedName>
        <fullName evidence="4">MYND-type domain-containing protein</fullName>
    </recommendedName>
</protein>
<organism evidence="5 6">
    <name type="scientific">Antrodiella citrinella</name>
    <dbReference type="NCBI Taxonomy" id="2447956"/>
    <lineage>
        <taxon>Eukaryota</taxon>
        <taxon>Fungi</taxon>
        <taxon>Dikarya</taxon>
        <taxon>Basidiomycota</taxon>
        <taxon>Agaricomycotina</taxon>
        <taxon>Agaricomycetes</taxon>
        <taxon>Polyporales</taxon>
        <taxon>Steccherinaceae</taxon>
        <taxon>Antrodiella</taxon>
    </lineage>
</organism>
<evidence type="ECO:0000313" key="5">
    <source>
        <dbReference type="EMBL" id="THH31898.1"/>
    </source>
</evidence>
<dbReference type="SUPFAM" id="SSF144232">
    <property type="entry name" value="HIT/MYND zinc finger-like"/>
    <property type="match status" value="1"/>
</dbReference>
<keyword evidence="3" id="KW-0862">Zinc</keyword>
<proteinExistence type="predicted"/>
<keyword evidence="2" id="KW-0863">Zinc-finger</keyword>
<keyword evidence="6" id="KW-1185">Reference proteome</keyword>
<evidence type="ECO:0000256" key="3">
    <source>
        <dbReference type="ARBA" id="ARBA00022833"/>
    </source>
</evidence>
<accession>A0A4S4N271</accession>
<dbReference type="AlphaFoldDB" id="A0A4S4N271"/>
<evidence type="ECO:0000256" key="2">
    <source>
        <dbReference type="ARBA" id="ARBA00022771"/>
    </source>
</evidence>
<dbReference type="InterPro" id="IPR002893">
    <property type="entry name" value="Znf_MYND"/>
</dbReference>
<gene>
    <name evidence="5" type="ORF">EUX98_g2261</name>
</gene>
<name>A0A4S4N271_9APHY</name>
<dbReference type="Pfam" id="PF01753">
    <property type="entry name" value="zf-MYND"/>
    <property type="match status" value="1"/>
</dbReference>
<feature type="domain" description="MYND-type" evidence="4">
    <location>
        <begin position="17"/>
        <end position="64"/>
    </location>
</feature>